<comment type="similarity">
    <text evidence="1 2">Belongs to the CutC family.</text>
</comment>
<dbReference type="Pfam" id="PF03932">
    <property type="entry name" value="CutC"/>
    <property type="match status" value="1"/>
</dbReference>
<keyword evidence="4" id="KW-1185">Reference proteome</keyword>
<evidence type="ECO:0000313" key="3">
    <source>
        <dbReference type="EMBL" id="GIJ73582.1"/>
    </source>
</evidence>
<comment type="subcellular location">
    <subcellularLocation>
        <location evidence="2">Cytoplasm</location>
    </subcellularLocation>
</comment>
<evidence type="ECO:0000256" key="2">
    <source>
        <dbReference type="HAMAP-Rule" id="MF_00795"/>
    </source>
</evidence>
<dbReference type="GO" id="GO:0005507">
    <property type="term" value="F:copper ion binding"/>
    <property type="evidence" value="ECO:0007669"/>
    <property type="project" value="TreeGrafter"/>
</dbReference>
<gene>
    <name evidence="2 3" type="primary">cutC</name>
    <name evidence="3" type="ORF">Voc01_084990</name>
</gene>
<sequence>MCVDSVAGALAAQEAGAHRVELCSALGTGGLTPSAGLVEEVLAAIALPVHVLVRPREGDFVHDAHEVAVMARDVGLAVRLGAHGVVVGALTPDGDVDLDTCGRLVDAAAGRPVTFHRAFDLARDPLDALDAVLALGADRLLTSGQEATALAGAPLIAALVRAAGDRLTVMAGGGVTAGNVARIVAATGVREIHFSGRDRVASAARYRNERVALSGPAGDYERRTTSRAVIEAVLAAAR</sequence>
<name>A0A8J4A2Y2_9ACTN</name>
<dbReference type="InterPro" id="IPR036822">
    <property type="entry name" value="CutC-like_dom_sf"/>
</dbReference>
<dbReference type="GO" id="GO:0005737">
    <property type="term" value="C:cytoplasm"/>
    <property type="evidence" value="ECO:0007669"/>
    <property type="project" value="UniProtKB-SubCell"/>
</dbReference>
<dbReference type="Proteomes" id="UP000635606">
    <property type="component" value="Unassembled WGS sequence"/>
</dbReference>
<dbReference type="PANTHER" id="PTHR12598:SF0">
    <property type="entry name" value="COPPER HOMEOSTASIS PROTEIN CUTC HOMOLOG"/>
    <property type="match status" value="1"/>
</dbReference>
<comment type="caution">
    <text evidence="3">The sequence shown here is derived from an EMBL/GenBank/DDBJ whole genome shotgun (WGS) entry which is preliminary data.</text>
</comment>
<evidence type="ECO:0000256" key="1">
    <source>
        <dbReference type="ARBA" id="ARBA00007768"/>
    </source>
</evidence>
<dbReference type="SUPFAM" id="SSF110395">
    <property type="entry name" value="CutC-like"/>
    <property type="match status" value="1"/>
</dbReference>
<reference evidence="3" key="1">
    <citation type="submission" date="2021-01" db="EMBL/GenBank/DDBJ databases">
        <title>Whole genome shotgun sequence of Virgisporangium ochraceum NBRC 16418.</title>
        <authorList>
            <person name="Komaki H."/>
            <person name="Tamura T."/>
        </authorList>
    </citation>
    <scope>NUCLEOTIDE SEQUENCE</scope>
    <source>
        <strain evidence="3">NBRC 16418</strain>
    </source>
</reference>
<protein>
    <recommendedName>
        <fullName evidence="2">PF03932 family protein CutC</fullName>
    </recommendedName>
</protein>
<accession>A0A8J4A2Y2</accession>
<proteinExistence type="inferred from homology"/>
<dbReference type="InterPro" id="IPR005627">
    <property type="entry name" value="CutC-like"/>
</dbReference>
<dbReference type="AlphaFoldDB" id="A0A8J4A2Y2"/>
<dbReference type="HAMAP" id="MF_00795">
    <property type="entry name" value="CutC"/>
    <property type="match status" value="1"/>
</dbReference>
<dbReference type="Gene3D" id="3.20.20.380">
    <property type="entry name" value="Copper homeostasis (CutC) domain"/>
    <property type="match status" value="1"/>
</dbReference>
<comment type="caution">
    <text evidence="2">Once thought to be involved in copper homeostasis, experiments in E.coli have shown this is not the case.</text>
</comment>
<dbReference type="EMBL" id="BOPH01000120">
    <property type="protein sequence ID" value="GIJ73582.1"/>
    <property type="molecule type" value="Genomic_DNA"/>
</dbReference>
<organism evidence="3 4">
    <name type="scientific">Virgisporangium ochraceum</name>
    <dbReference type="NCBI Taxonomy" id="65505"/>
    <lineage>
        <taxon>Bacteria</taxon>
        <taxon>Bacillati</taxon>
        <taxon>Actinomycetota</taxon>
        <taxon>Actinomycetes</taxon>
        <taxon>Micromonosporales</taxon>
        <taxon>Micromonosporaceae</taxon>
        <taxon>Virgisporangium</taxon>
    </lineage>
</organism>
<evidence type="ECO:0000313" key="4">
    <source>
        <dbReference type="Proteomes" id="UP000635606"/>
    </source>
</evidence>
<keyword evidence="2" id="KW-0963">Cytoplasm</keyword>
<dbReference type="PANTHER" id="PTHR12598">
    <property type="entry name" value="COPPER HOMEOSTASIS PROTEIN CUTC"/>
    <property type="match status" value="1"/>
</dbReference>
<dbReference type="FunFam" id="3.20.20.380:FF:000001">
    <property type="entry name" value="Copper homeostasis protein CutC"/>
    <property type="match status" value="1"/>
</dbReference>